<name>A0A2T3L7W9_9GAMM</name>
<feature type="transmembrane region" description="Helical" evidence="1">
    <location>
        <begin position="240"/>
        <end position="261"/>
    </location>
</feature>
<evidence type="ECO:0008006" key="4">
    <source>
        <dbReference type="Google" id="ProtNLM"/>
    </source>
</evidence>
<protein>
    <recommendedName>
        <fullName evidence="4">Polysaccharide polymerase</fullName>
    </recommendedName>
</protein>
<comment type="caution">
    <text evidence="2">The sequence shown here is derived from an EMBL/GenBank/DDBJ whole genome shotgun (WGS) entry which is preliminary data.</text>
</comment>
<evidence type="ECO:0000313" key="2">
    <source>
        <dbReference type="EMBL" id="PSV46782.1"/>
    </source>
</evidence>
<dbReference type="RefSeq" id="WP_107253986.1">
    <property type="nucleotide sequence ID" value="NZ_PYOC01000004.1"/>
</dbReference>
<gene>
    <name evidence="2" type="ORF">C9J47_13400</name>
</gene>
<keyword evidence="3" id="KW-1185">Reference proteome</keyword>
<reference evidence="2 3" key="1">
    <citation type="submission" date="2018-03" db="EMBL/GenBank/DDBJ databases">
        <title>Whole genome sequencing of Histamine producing bacteria.</title>
        <authorList>
            <person name="Butler K."/>
        </authorList>
    </citation>
    <scope>NUCLEOTIDE SEQUENCE [LARGE SCALE GENOMIC DNA]</scope>
    <source>
        <strain evidence="2 3">ATCC 19614</strain>
    </source>
</reference>
<feature type="transmembrane region" description="Helical" evidence="1">
    <location>
        <begin position="190"/>
        <end position="207"/>
    </location>
</feature>
<feature type="transmembrane region" description="Helical" evidence="1">
    <location>
        <begin position="391"/>
        <end position="409"/>
    </location>
</feature>
<evidence type="ECO:0000313" key="3">
    <source>
        <dbReference type="Proteomes" id="UP000241803"/>
    </source>
</evidence>
<feature type="transmembrane region" description="Helical" evidence="1">
    <location>
        <begin position="213"/>
        <end position="228"/>
    </location>
</feature>
<feature type="transmembrane region" description="Helical" evidence="1">
    <location>
        <begin position="166"/>
        <end position="185"/>
    </location>
</feature>
<accession>A0A2T3L7W9</accession>
<organism evidence="2 3">
    <name type="scientific">Photobacterium indicum</name>
    <dbReference type="NCBI Taxonomy" id="81447"/>
    <lineage>
        <taxon>Bacteria</taxon>
        <taxon>Pseudomonadati</taxon>
        <taxon>Pseudomonadota</taxon>
        <taxon>Gammaproteobacteria</taxon>
        <taxon>Vibrionales</taxon>
        <taxon>Vibrionaceae</taxon>
        <taxon>Photobacterium</taxon>
    </lineage>
</organism>
<feature type="transmembrane region" description="Helical" evidence="1">
    <location>
        <begin position="9"/>
        <end position="26"/>
    </location>
</feature>
<feature type="transmembrane region" description="Helical" evidence="1">
    <location>
        <begin position="328"/>
        <end position="354"/>
    </location>
</feature>
<keyword evidence="1" id="KW-0472">Membrane</keyword>
<proteinExistence type="predicted"/>
<evidence type="ECO:0000256" key="1">
    <source>
        <dbReference type="SAM" id="Phobius"/>
    </source>
</evidence>
<keyword evidence="1" id="KW-0812">Transmembrane</keyword>
<dbReference type="EMBL" id="PYOC01000004">
    <property type="protein sequence ID" value="PSV46782.1"/>
    <property type="molecule type" value="Genomic_DNA"/>
</dbReference>
<keyword evidence="1" id="KW-1133">Transmembrane helix</keyword>
<feature type="transmembrane region" description="Helical" evidence="1">
    <location>
        <begin position="366"/>
        <end position="385"/>
    </location>
</feature>
<feature type="transmembrane region" description="Helical" evidence="1">
    <location>
        <begin position="113"/>
        <end position="133"/>
    </location>
</feature>
<sequence>MKVDYFYELIYRSFLGLWLFMMLAFSGDFTNFKLIILVVLLSLTLFELTQFRVNYSLKSYAVLLIWLFLVTFSYLHGLVIGFKFSFSLLFYTVLTPIICFLLAARINSARLKFVNSILIISLGFILFLSFYYIGFRLGFYSIPAWMLEMRAFGGIKITDEQLEIRLASQSSLIFLLPYIATLLFFGKKRLLYTTFLIVGLIVVIFSGRRALQILFFLGLICSAVIYAYESRMSISSLFRLLLASVFFIFCMSIIFDIISMFTDLKNPLATFINTILLSFDSSKGGGVERQEQAYALFNFFAESPFFGSGLNSHPQYTRNASEPWSYEWVYLALLAQGGLILFSFFLLVCFLILYSNFIKGRELFECDSGMVFYAILTGGICFIIAGSTNPMIYFSWFWFLCFISFNGLCDE</sequence>
<feature type="transmembrane region" description="Helical" evidence="1">
    <location>
        <begin position="88"/>
        <end position="106"/>
    </location>
</feature>
<dbReference type="Proteomes" id="UP000241803">
    <property type="component" value="Unassembled WGS sequence"/>
</dbReference>
<feature type="transmembrane region" description="Helical" evidence="1">
    <location>
        <begin position="60"/>
        <end position="82"/>
    </location>
</feature>
<dbReference type="AlphaFoldDB" id="A0A2T3L7W9"/>